<evidence type="ECO:0000313" key="1">
    <source>
        <dbReference type="EMBL" id="GBP74873.1"/>
    </source>
</evidence>
<dbReference type="EMBL" id="BGZK01001226">
    <property type="protein sequence ID" value="GBP74873.1"/>
    <property type="molecule type" value="Genomic_DNA"/>
</dbReference>
<accession>A0A4C1YHV8</accession>
<organism evidence="1 2">
    <name type="scientific">Eumeta variegata</name>
    <name type="common">Bagworm moth</name>
    <name type="synonym">Eumeta japonica</name>
    <dbReference type="NCBI Taxonomy" id="151549"/>
    <lineage>
        <taxon>Eukaryota</taxon>
        <taxon>Metazoa</taxon>
        <taxon>Ecdysozoa</taxon>
        <taxon>Arthropoda</taxon>
        <taxon>Hexapoda</taxon>
        <taxon>Insecta</taxon>
        <taxon>Pterygota</taxon>
        <taxon>Neoptera</taxon>
        <taxon>Endopterygota</taxon>
        <taxon>Lepidoptera</taxon>
        <taxon>Glossata</taxon>
        <taxon>Ditrysia</taxon>
        <taxon>Tineoidea</taxon>
        <taxon>Psychidae</taxon>
        <taxon>Oiketicinae</taxon>
        <taxon>Eumeta</taxon>
    </lineage>
</organism>
<keyword evidence="2" id="KW-1185">Reference proteome</keyword>
<sequence>MLPPSPQLNNLLPTCASLAHGELGTNAQATVFVIALSPLKILHENNEIEKGYDMKDINVRLEISVFANWQQKMLRASLRIVGDQRRDNCQDCRIHALMVSPVSDRMLVIILPAYDEAKGQEKGNNVLNITTSTNPMNKTH</sequence>
<evidence type="ECO:0000313" key="2">
    <source>
        <dbReference type="Proteomes" id="UP000299102"/>
    </source>
</evidence>
<proteinExistence type="predicted"/>
<dbReference type="AlphaFoldDB" id="A0A4C1YHV8"/>
<name>A0A4C1YHV8_EUMVA</name>
<gene>
    <name evidence="1" type="ORF">EVAR_99698_1</name>
</gene>
<reference evidence="1 2" key="1">
    <citation type="journal article" date="2019" name="Commun. Biol.">
        <title>The bagworm genome reveals a unique fibroin gene that provides high tensile strength.</title>
        <authorList>
            <person name="Kono N."/>
            <person name="Nakamura H."/>
            <person name="Ohtoshi R."/>
            <person name="Tomita M."/>
            <person name="Numata K."/>
            <person name="Arakawa K."/>
        </authorList>
    </citation>
    <scope>NUCLEOTIDE SEQUENCE [LARGE SCALE GENOMIC DNA]</scope>
</reference>
<comment type="caution">
    <text evidence="1">The sequence shown here is derived from an EMBL/GenBank/DDBJ whole genome shotgun (WGS) entry which is preliminary data.</text>
</comment>
<protein>
    <submittedName>
        <fullName evidence="1">Uncharacterized protein</fullName>
    </submittedName>
</protein>
<dbReference type="Proteomes" id="UP000299102">
    <property type="component" value="Unassembled WGS sequence"/>
</dbReference>